<protein>
    <submittedName>
        <fullName evidence="1">Uncharacterized protein</fullName>
    </submittedName>
</protein>
<sequence>MYNGDCEVYIIRYFNVWFYLFAKTETDNYKIKMLGEHISAGNSMKMKDIHWWCTRHSIKYQMEFEYRKEYPIRANIWNFYSYCRFKLAMSYPNSGRMGPK</sequence>
<dbReference type="EMBL" id="BAABXL010000001">
    <property type="protein sequence ID" value="GAA6267145.1"/>
    <property type="molecule type" value="Genomic_DNA"/>
</dbReference>
<dbReference type="Proteomes" id="UP001600894">
    <property type="component" value="Unassembled WGS sequence"/>
</dbReference>
<proteinExistence type="predicted"/>
<accession>A0ABQ0ASZ0</accession>
<evidence type="ECO:0000313" key="1">
    <source>
        <dbReference type="EMBL" id="GAA6267145.1"/>
    </source>
</evidence>
<keyword evidence="2" id="KW-1185">Reference proteome</keyword>
<comment type="caution">
    <text evidence="1">The sequence shown here is derived from an EMBL/GenBank/DDBJ whole genome shotgun (WGS) entry which is preliminary data.</text>
</comment>
<reference evidence="1 2" key="1">
    <citation type="submission" date="2024-04" db="EMBL/GenBank/DDBJ databases">
        <title>Defined microbial consortia suppress multidrug-resistant proinflammatory Enterobacteriaceae via ecological control.</title>
        <authorList>
            <person name="Furuichi M."/>
            <person name="Kawaguchi T."/>
            <person name="Pust M."/>
            <person name="Yasuma K."/>
            <person name="Plichta D."/>
            <person name="Hasegawa N."/>
            <person name="Ohya T."/>
            <person name="Bhattarai S."/>
            <person name="Sasajima S."/>
            <person name="Aoto Y."/>
            <person name="Tuganbaev T."/>
            <person name="Yaginuma M."/>
            <person name="Ueda M."/>
            <person name="Okahashi N."/>
            <person name="Amafuji K."/>
            <person name="Kiridooshi Y."/>
            <person name="Sugita K."/>
            <person name="Strazar M."/>
            <person name="Skelly A."/>
            <person name="Suda W."/>
            <person name="Hattori M."/>
            <person name="Nakamoto N."/>
            <person name="Caballero S."/>
            <person name="Norman J."/>
            <person name="Olle B."/>
            <person name="Tanoue T."/>
            <person name="Arita M."/>
            <person name="Bucci V."/>
            <person name="Atarashi K."/>
            <person name="Xavier R."/>
            <person name="Honda K."/>
        </authorList>
    </citation>
    <scope>NUCLEOTIDE SEQUENCE [LARGE SCALE GENOMIC DNA]</scope>
    <source>
        <strain evidence="2">f13</strain>
    </source>
</reference>
<evidence type="ECO:0000313" key="2">
    <source>
        <dbReference type="Proteomes" id="UP001600894"/>
    </source>
</evidence>
<organism evidence="1 2">
    <name type="scientific">Enterocloster alcoholdehydrogenati</name>
    <dbReference type="NCBI Taxonomy" id="2547410"/>
    <lineage>
        <taxon>Bacteria</taxon>
        <taxon>Bacillati</taxon>
        <taxon>Bacillota</taxon>
        <taxon>Clostridia</taxon>
        <taxon>Lachnospirales</taxon>
        <taxon>Lachnospiraceae</taxon>
        <taxon>Enterocloster</taxon>
    </lineage>
</organism>
<gene>
    <name evidence="1" type="ORF">F130042H8_02050</name>
</gene>
<name>A0ABQ0ASZ0_9FIRM</name>